<feature type="compositionally biased region" description="Basic and acidic residues" evidence="1">
    <location>
        <begin position="23"/>
        <end position="38"/>
    </location>
</feature>
<evidence type="ECO:0000313" key="3">
    <source>
        <dbReference type="Proteomes" id="UP000446768"/>
    </source>
</evidence>
<dbReference type="AlphaFoldDB" id="A0A7X2LW32"/>
<sequence>MAVGSVSGVGSSPAQLTSVVNDQRAEQARQARLEEQSRTEQLQADAAAQAQQATDAQRAEQVRQSQETDNSRQQQQESLLASQTLSPLASRIGQNINTTA</sequence>
<gene>
    <name evidence="2" type="ORF">GJ700_22610</name>
</gene>
<evidence type="ECO:0000256" key="1">
    <source>
        <dbReference type="SAM" id="MobiDB-lite"/>
    </source>
</evidence>
<accession>A0A7X2LW32</accession>
<dbReference type="Proteomes" id="UP000446768">
    <property type="component" value="Unassembled WGS sequence"/>
</dbReference>
<dbReference type="EMBL" id="WKJJ01000015">
    <property type="protein sequence ID" value="MRV74504.1"/>
    <property type="molecule type" value="Genomic_DNA"/>
</dbReference>
<proteinExistence type="predicted"/>
<feature type="compositionally biased region" description="Low complexity" evidence="1">
    <location>
        <begin position="1"/>
        <end position="12"/>
    </location>
</feature>
<protein>
    <submittedName>
        <fullName evidence="2">Uncharacterized protein</fullName>
    </submittedName>
</protein>
<reference evidence="2 3" key="1">
    <citation type="submission" date="2019-11" db="EMBL/GenBank/DDBJ databases">
        <title>Novel species isolated from a subtropical stream in China.</title>
        <authorList>
            <person name="Lu H."/>
        </authorList>
    </citation>
    <scope>NUCLEOTIDE SEQUENCE [LARGE SCALE GENOMIC DNA]</scope>
    <source>
        <strain evidence="2 3">FT92W</strain>
    </source>
</reference>
<keyword evidence="3" id="KW-1185">Reference proteome</keyword>
<feature type="compositionally biased region" description="Low complexity" evidence="1">
    <location>
        <begin position="39"/>
        <end position="56"/>
    </location>
</feature>
<comment type="caution">
    <text evidence="2">The sequence shown here is derived from an EMBL/GenBank/DDBJ whole genome shotgun (WGS) entry which is preliminary data.</text>
</comment>
<organism evidence="2 3">
    <name type="scientific">Pseudoduganella rivuli</name>
    <dbReference type="NCBI Taxonomy" id="2666085"/>
    <lineage>
        <taxon>Bacteria</taxon>
        <taxon>Pseudomonadati</taxon>
        <taxon>Pseudomonadota</taxon>
        <taxon>Betaproteobacteria</taxon>
        <taxon>Burkholderiales</taxon>
        <taxon>Oxalobacteraceae</taxon>
        <taxon>Telluria group</taxon>
        <taxon>Pseudoduganella</taxon>
    </lineage>
</organism>
<evidence type="ECO:0000313" key="2">
    <source>
        <dbReference type="EMBL" id="MRV74504.1"/>
    </source>
</evidence>
<dbReference type="RefSeq" id="WP_154378162.1">
    <property type="nucleotide sequence ID" value="NZ_WKJJ01000015.1"/>
</dbReference>
<feature type="compositionally biased region" description="Polar residues" evidence="1">
    <location>
        <begin position="62"/>
        <end position="100"/>
    </location>
</feature>
<feature type="region of interest" description="Disordered" evidence="1">
    <location>
        <begin position="1"/>
        <end position="100"/>
    </location>
</feature>
<name>A0A7X2LW32_9BURK</name>